<evidence type="ECO:0000256" key="4">
    <source>
        <dbReference type="ARBA" id="ARBA00023163"/>
    </source>
</evidence>
<dbReference type="GO" id="GO:0003700">
    <property type="term" value="F:DNA-binding transcription factor activity"/>
    <property type="evidence" value="ECO:0007669"/>
    <property type="project" value="TreeGrafter"/>
</dbReference>
<dbReference type="AlphaFoldDB" id="A0A3A4AS19"/>
<feature type="DNA-binding region" description="H-T-H motif" evidence="5">
    <location>
        <begin position="78"/>
        <end position="97"/>
    </location>
</feature>
<evidence type="ECO:0000256" key="3">
    <source>
        <dbReference type="ARBA" id="ARBA00023125"/>
    </source>
</evidence>
<evidence type="ECO:0000259" key="7">
    <source>
        <dbReference type="PROSITE" id="PS50977"/>
    </source>
</evidence>
<dbReference type="PROSITE" id="PS50977">
    <property type="entry name" value="HTH_TETR_2"/>
    <property type="match status" value="1"/>
</dbReference>
<dbReference type="InterPro" id="IPR009057">
    <property type="entry name" value="Homeodomain-like_sf"/>
</dbReference>
<dbReference type="InterPro" id="IPR050109">
    <property type="entry name" value="HTH-type_TetR-like_transc_reg"/>
</dbReference>
<evidence type="ECO:0000256" key="1">
    <source>
        <dbReference type="ARBA" id="ARBA00022491"/>
    </source>
</evidence>
<dbReference type="InterPro" id="IPR001647">
    <property type="entry name" value="HTH_TetR"/>
</dbReference>
<name>A0A3A4AS19_9ACTN</name>
<sequence>MTARKGRSVTEPRAHVETAPPEAVRQGSADPGPAGERPRPGRAARPEPRRETKGDRTRARILDSATELFSRSGFHAVSLRDIAAHAGLTHAGLLHHFPGKESLLIQVLARRDEVDGRLMAGPDARATPEELLDRAVAQVARNMRSPGLVALYVKISGEAADPEHPAHDYFVHRYRRLRRDATWLLGELFRRADPPVPHDPAVAARELIALVDGLQTQWLLEPEEVDMREVVLAFLAQLGVHPANPGFATPDRTPPGAP</sequence>
<feature type="region of interest" description="Disordered" evidence="6">
    <location>
        <begin position="1"/>
        <end position="56"/>
    </location>
</feature>
<evidence type="ECO:0000313" key="8">
    <source>
        <dbReference type="EMBL" id="RJL30084.1"/>
    </source>
</evidence>
<protein>
    <submittedName>
        <fullName evidence="8">TetR family transcriptional regulator</fullName>
    </submittedName>
</protein>
<dbReference type="Proteomes" id="UP000265768">
    <property type="component" value="Unassembled WGS sequence"/>
</dbReference>
<gene>
    <name evidence="8" type="ORF">D5H75_24475</name>
</gene>
<dbReference type="PANTHER" id="PTHR30055:SF228">
    <property type="entry name" value="TRANSCRIPTIONAL REGULATOR-RELATED"/>
    <property type="match status" value="1"/>
</dbReference>
<dbReference type="SUPFAM" id="SSF46689">
    <property type="entry name" value="Homeodomain-like"/>
    <property type="match status" value="1"/>
</dbReference>
<organism evidence="8 9">
    <name type="scientific">Bailinhaonella thermotolerans</name>
    <dbReference type="NCBI Taxonomy" id="1070861"/>
    <lineage>
        <taxon>Bacteria</taxon>
        <taxon>Bacillati</taxon>
        <taxon>Actinomycetota</taxon>
        <taxon>Actinomycetes</taxon>
        <taxon>Streptosporangiales</taxon>
        <taxon>Streptosporangiaceae</taxon>
        <taxon>Bailinhaonella</taxon>
    </lineage>
</organism>
<evidence type="ECO:0000313" key="9">
    <source>
        <dbReference type="Proteomes" id="UP000265768"/>
    </source>
</evidence>
<comment type="caution">
    <text evidence="8">The sequence shown here is derived from an EMBL/GenBank/DDBJ whole genome shotgun (WGS) entry which is preliminary data.</text>
</comment>
<dbReference type="SUPFAM" id="SSF48498">
    <property type="entry name" value="Tetracyclin repressor-like, C-terminal domain"/>
    <property type="match status" value="1"/>
</dbReference>
<accession>A0A3A4AS19</accession>
<dbReference type="Pfam" id="PF00440">
    <property type="entry name" value="TetR_N"/>
    <property type="match status" value="1"/>
</dbReference>
<dbReference type="Pfam" id="PF13977">
    <property type="entry name" value="TetR_C_6"/>
    <property type="match status" value="1"/>
</dbReference>
<dbReference type="InterPro" id="IPR039538">
    <property type="entry name" value="BetI_C"/>
</dbReference>
<evidence type="ECO:0000256" key="6">
    <source>
        <dbReference type="SAM" id="MobiDB-lite"/>
    </source>
</evidence>
<dbReference type="Gene3D" id="1.10.357.10">
    <property type="entry name" value="Tetracycline Repressor, domain 2"/>
    <property type="match status" value="1"/>
</dbReference>
<dbReference type="OrthoDB" id="7505659at2"/>
<dbReference type="InterPro" id="IPR036271">
    <property type="entry name" value="Tet_transcr_reg_TetR-rel_C_sf"/>
</dbReference>
<dbReference type="PRINTS" id="PR00455">
    <property type="entry name" value="HTHTETR"/>
</dbReference>
<dbReference type="EMBL" id="QZEY01000010">
    <property type="protein sequence ID" value="RJL30084.1"/>
    <property type="molecule type" value="Genomic_DNA"/>
</dbReference>
<feature type="compositionally biased region" description="Basic and acidic residues" evidence="6">
    <location>
        <begin position="36"/>
        <end position="56"/>
    </location>
</feature>
<dbReference type="GO" id="GO:0000976">
    <property type="term" value="F:transcription cis-regulatory region binding"/>
    <property type="evidence" value="ECO:0007669"/>
    <property type="project" value="TreeGrafter"/>
</dbReference>
<dbReference type="PANTHER" id="PTHR30055">
    <property type="entry name" value="HTH-TYPE TRANSCRIPTIONAL REGULATOR RUTR"/>
    <property type="match status" value="1"/>
</dbReference>
<keyword evidence="9" id="KW-1185">Reference proteome</keyword>
<keyword evidence="4" id="KW-0804">Transcription</keyword>
<proteinExistence type="predicted"/>
<keyword evidence="3 5" id="KW-0238">DNA-binding</keyword>
<reference evidence="8 9" key="1">
    <citation type="submission" date="2018-09" db="EMBL/GenBank/DDBJ databases">
        <title>YIM 75507 draft genome.</title>
        <authorList>
            <person name="Tang S."/>
            <person name="Feng Y."/>
        </authorList>
    </citation>
    <scope>NUCLEOTIDE SEQUENCE [LARGE SCALE GENOMIC DNA]</scope>
    <source>
        <strain evidence="8 9">YIM 75507</strain>
    </source>
</reference>
<keyword evidence="2" id="KW-0805">Transcription regulation</keyword>
<evidence type="ECO:0000256" key="5">
    <source>
        <dbReference type="PROSITE-ProRule" id="PRU00335"/>
    </source>
</evidence>
<feature type="domain" description="HTH tetR-type" evidence="7">
    <location>
        <begin position="55"/>
        <end position="115"/>
    </location>
</feature>
<evidence type="ECO:0000256" key="2">
    <source>
        <dbReference type="ARBA" id="ARBA00023015"/>
    </source>
</evidence>
<keyword evidence="1" id="KW-0678">Repressor</keyword>